<keyword evidence="1" id="KW-0812">Transmembrane</keyword>
<proteinExistence type="predicted"/>
<name>A0A5C3LYQ9_9AGAR</name>
<accession>A0A5C3LYQ9</accession>
<dbReference type="AlphaFoldDB" id="A0A5C3LYQ9"/>
<keyword evidence="1" id="KW-1133">Transmembrane helix</keyword>
<organism evidence="2 3">
    <name type="scientific">Crucibulum laeve</name>
    <dbReference type="NCBI Taxonomy" id="68775"/>
    <lineage>
        <taxon>Eukaryota</taxon>
        <taxon>Fungi</taxon>
        <taxon>Dikarya</taxon>
        <taxon>Basidiomycota</taxon>
        <taxon>Agaricomycotina</taxon>
        <taxon>Agaricomycetes</taxon>
        <taxon>Agaricomycetidae</taxon>
        <taxon>Agaricales</taxon>
        <taxon>Agaricineae</taxon>
        <taxon>Nidulariaceae</taxon>
        <taxon>Crucibulum</taxon>
    </lineage>
</organism>
<reference evidence="2 3" key="1">
    <citation type="journal article" date="2019" name="Nat. Ecol. Evol.">
        <title>Megaphylogeny resolves global patterns of mushroom evolution.</title>
        <authorList>
            <person name="Varga T."/>
            <person name="Krizsan K."/>
            <person name="Foldi C."/>
            <person name="Dima B."/>
            <person name="Sanchez-Garcia M."/>
            <person name="Sanchez-Ramirez S."/>
            <person name="Szollosi G.J."/>
            <person name="Szarkandi J.G."/>
            <person name="Papp V."/>
            <person name="Albert L."/>
            <person name="Andreopoulos W."/>
            <person name="Angelini C."/>
            <person name="Antonin V."/>
            <person name="Barry K.W."/>
            <person name="Bougher N.L."/>
            <person name="Buchanan P."/>
            <person name="Buyck B."/>
            <person name="Bense V."/>
            <person name="Catcheside P."/>
            <person name="Chovatia M."/>
            <person name="Cooper J."/>
            <person name="Damon W."/>
            <person name="Desjardin D."/>
            <person name="Finy P."/>
            <person name="Geml J."/>
            <person name="Haridas S."/>
            <person name="Hughes K."/>
            <person name="Justo A."/>
            <person name="Karasinski D."/>
            <person name="Kautmanova I."/>
            <person name="Kiss B."/>
            <person name="Kocsube S."/>
            <person name="Kotiranta H."/>
            <person name="LaButti K.M."/>
            <person name="Lechner B.E."/>
            <person name="Liimatainen K."/>
            <person name="Lipzen A."/>
            <person name="Lukacs Z."/>
            <person name="Mihaltcheva S."/>
            <person name="Morgado L.N."/>
            <person name="Niskanen T."/>
            <person name="Noordeloos M.E."/>
            <person name="Ohm R.A."/>
            <person name="Ortiz-Santana B."/>
            <person name="Ovrebo C."/>
            <person name="Racz N."/>
            <person name="Riley R."/>
            <person name="Savchenko A."/>
            <person name="Shiryaev A."/>
            <person name="Soop K."/>
            <person name="Spirin V."/>
            <person name="Szebenyi C."/>
            <person name="Tomsovsky M."/>
            <person name="Tulloss R.E."/>
            <person name="Uehling J."/>
            <person name="Grigoriev I.V."/>
            <person name="Vagvolgyi C."/>
            <person name="Papp T."/>
            <person name="Martin F.M."/>
            <person name="Miettinen O."/>
            <person name="Hibbett D.S."/>
            <person name="Nagy L.G."/>
        </authorList>
    </citation>
    <scope>NUCLEOTIDE SEQUENCE [LARGE SCALE GENOMIC DNA]</scope>
    <source>
        <strain evidence="2 3">CBS 166.37</strain>
    </source>
</reference>
<keyword evidence="3" id="KW-1185">Reference proteome</keyword>
<feature type="transmembrane region" description="Helical" evidence="1">
    <location>
        <begin position="21"/>
        <end position="48"/>
    </location>
</feature>
<protein>
    <submittedName>
        <fullName evidence="2">Uncharacterized protein</fullName>
    </submittedName>
</protein>
<evidence type="ECO:0000256" key="1">
    <source>
        <dbReference type="SAM" id="Phobius"/>
    </source>
</evidence>
<evidence type="ECO:0000313" key="3">
    <source>
        <dbReference type="Proteomes" id="UP000308652"/>
    </source>
</evidence>
<sequence>MKIDMQILHLHIIQLHDAQPVVQYALLCHLFLYGSMGIVFILLHGLLISNDDSYSYSLISQRRVLSHMQYNSSSMRELV</sequence>
<dbReference type="Proteomes" id="UP000308652">
    <property type="component" value="Unassembled WGS sequence"/>
</dbReference>
<evidence type="ECO:0000313" key="2">
    <source>
        <dbReference type="EMBL" id="TFK37992.1"/>
    </source>
</evidence>
<keyword evidence="1" id="KW-0472">Membrane</keyword>
<dbReference type="EMBL" id="ML213605">
    <property type="protein sequence ID" value="TFK37992.1"/>
    <property type="molecule type" value="Genomic_DNA"/>
</dbReference>
<gene>
    <name evidence="2" type="ORF">BDQ12DRAFT_133709</name>
</gene>